<evidence type="ECO:0000256" key="3">
    <source>
        <dbReference type="ARBA" id="ARBA00022741"/>
    </source>
</evidence>
<protein>
    <submittedName>
        <fullName evidence="9">Uncharacterized protein</fullName>
    </submittedName>
</protein>
<evidence type="ECO:0000256" key="4">
    <source>
        <dbReference type="ARBA" id="ARBA00022821"/>
    </source>
</evidence>
<dbReference type="GO" id="GO:0006952">
    <property type="term" value="P:defense response"/>
    <property type="evidence" value="ECO:0007669"/>
    <property type="project" value="UniProtKB-KW"/>
</dbReference>
<dbReference type="Gene3D" id="1.10.8.430">
    <property type="entry name" value="Helical domain of apoptotic protease-activating factors"/>
    <property type="match status" value="1"/>
</dbReference>
<accession>A0A5D2B6B3</accession>
<feature type="domain" description="Disease resistance protein At4g27190-like leucine-rich repeats" evidence="7">
    <location>
        <begin position="907"/>
        <end position="1032"/>
    </location>
</feature>
<dbReference type="InterPro" id="IPR042197">
    <property type="entry name" value="Apaf_helical"/>
</dbReference>
<dbReference type="PANTHER" id="PTHR33463:SF174">
    <property type="entry name" value="DOMAIN-CONTAINING DISEASE RESISTANCE PROTEIN, PUTATIVE-RELATED"/>
    <property type="match status" value="1"/>
</dbReference>
<organism evidence="9 10">
    <name type="scientific">Gossypium darwinii</name>
    <name type="common">Darwin's cotton</name>
    <name type="synonym">Gossypium barbadense var. darwinii</name>
    <dbReference type="NCBI Taxonomy" id="34276"/>
    <lineage>
        <taxon>Eukaryota</taxon>
        <taxon>Viridiplantae</taxon>
        <taxon>Streptophyta</taxon>
        <taxon>Embryophyta</taxon>
        <taxon>Tracheophyta</taxon>
        <taxon>Spermatophyta</taxon>
        <taxon>Magnoliopsida</taxon>
        <taxon>eudicotyledons</taxon>
        <taxon>Gunneridae</taxon>
        <taxon>Pentapetalae</taxon>
        <taxon>rosids</taxon>
        <taxon>malvids</taxon>
        <taxon>Malvales</taxon>
        <taxon>Malvaceae</taxon>
        <taxon>Malvoideae</taxon>
        <taxon>Gossypium</taxon>
    </lineage>
</organism>
<gene>
    <name evidence="9" type="ORF">ES288_D10G311300v1</name>
</gene>
<dbReference type="Proteomes" id="UP000323506">
    <property type="component" value="Chromosome D10"/>
</dbReference>
<feature type="domain" description="Disease resistance protein At4g27190-like leucine-rich repeats" evidence="7">
    <location>
        <begin position="1718"/>
        <end position="1849"/>
    </location>
</feature>
<dbReference type="FunFam" id="3.40.50.300:FF:001091">
    <property type="entry name" value="Probable disease resistance protein At1g61300"/>
    <property type="match status" value="1"/>
</dbReference>
<feature type="domain" description="Disease resistance protein At4g27190-like leucine-rich repeats" evidence="7">
    <location>
        <begin position="1874"/>
        <end position="1964"/>
    </location>
</feature>
<dbReference type="SUPFAM" id="SSF52058">
    <property type="entry name" value="L domain-like"/>
    <property type="match status" value="1"/>
</dbReference>
<dbReference type="Pfam" id="PF23247">
    <property type="entry name" value="LRR_RPS2"/>
    <property type="match status" value="7"/>
</dbReference>
<dbReference type="InterPro" id="IPR027417">
    <property type="entry name" value="P-loop_NTPase"/>
</dbReference>
<keyword evidence="3" id="KW-0547">Nucleotide-binding</keyword>
<keyword evidence="10" id="KW-1185">Reference proteome</keyword>
<keyword evidence="5" id="KW-0067">ATP-binding</keyword>
<dbReference type="InterPro" id="IPR055414">
    <property type="entry name" value="LRR_R13L4/SHOC2-like"/>
</dbReference>
<proteinExistence type="inferred from homology"/>
<dbReference type="InterPro" id="IPR002182">
    <property type="entry name" value="NB-ARC"/>
</dbReference>
<evidence type="ECO:0000256" key="5">
    <source>
        <dbReference type="ARBA" id="ARBA00022840"/>
    </source>
</evidence>
<dbReference type="InterPro" id="IPR032675">
    <property type="entry name" value="LRR_dom_sf"/>
</dbReference>
<name>A0A5D2B6B3_GOSDA</name>
<keyword evidence="2" id="KW-0677">Repeat</keyword>
<evidence type="ECO:0000259" key="6">
    <source>
        <dbReference type="Pfam" id="PF00931"/>
    </source>
</evidence>
<dbReference type="Pfam" id="PF23598">
    <property type="entry name" value="LRR_14"/>
    <property type="match status" value="1"/>
</dbReference>
<sequence length="2300" mass="262513">MQDWAASRSAYGRLKGLSLAPFPAATVWSPPPAGLVECNVDAAIDHTARVSSFAAMVLYFLFALSMESVSGIVSCIVTKAAEYSIYPIINHVKYLSNHRKNVETLKHQAEKLKVARDRVQHSVDAALRNGKEIEGDVDKWLSAVDTKILEQVEKVTQDEEKAKKKCFVGLCPNFWTRYKLSLKAAEEAKAVAELLEQGKFDEVSYPVPLQGITITPFKGYEDFESRTLVLNGIMEALNDDSVSVIGVHGMGGIGKTMLVKEIARKVKGNLFDSVVIATVTQAIDIEKIQNRIAELLGLKFEEQSTDVKALRLRERLKKEKRVLVVLDDIWAKVDIEEVGIPLGDEHKGCKLLLTSRELNVLSNGMDAQKCFAIGFLNEKEAWDLFKKKAGGCVESCDLKPIAMEVAKKCAGLPIAIATVAGALRNKRLFEWKNALRELERPSSSNFTEIAAAYSAIEWSFNYLESEEVKLTFLLCCVIGHNGLVEKLMRYTVGLGLFGGVNTLEEARNEVLTVVANLKASSLLLDSYDDEHFDIHDVVWDAALAIASRDYHMLILRDHIPKEWSDKAKMNSLRVISLPCPQIVAELPKEMEYSGLSFFHMAHDDSVAIPPDFFRRIESLKVLDLPSYSYLPESINHLIDLRMLCLRGCLVEDITIIGELKNLEILDLAFSWIKELPKEIAQLTRLRLLDLSECRELKIIPPNVLSSLSKLEELYMEGSFAEWENEGVVDNDRRNASLDELNSLPRLTTLYVHIPDAQMIPKHRFIETLDRYMIFVGDYNVYEWCQKHECLRTLKLKLYTNIDLDNGVKMLLKKTQDLYLDLDGIQGIKNVLEELNNGEDFPYLKKVHVKNGKQVQYITMNKIGFSELRSITLEYLPQLISFCSQDERYSMSSEPLPLFNKQFVSRHLESLQLCSINTKRIWHSQTYPWLSNLKSLFINECGNLEHLLSPSLANSMVQLQRFQILDCESLREIIFIEKIEEEKIDVICFPRLNFLRIEGLRNLIFFCSRNYNIKFPLLKELEIENCPKLKEFICQTSTKSSIQALFSEKVAVPSLERMTISYLSYVKMIFDNELAPGSFCKLEEISVAFCDELLTIFSSKCLIRVFNCLQMLQVWRCESLEHIFEVRGLNTNKVHAADSQLSPKLKHVDLQGQEILTFQNLRQVVLEDCWSLKNLFPVSIAKHLPQLEHLRISRCGVEEIVSAGEGVEEQPVRFKFPKVSSLEVTDLEKLKCFYKGQHTIVWPMLKKMRTDSSTLRKIVASEHLRLIQETNGNGQPVLLVEEVFPNLEELQVVIFGDMDLLPLDLFHNIKLFRLSCSSHGGSSYIFPFLRRFYNLGTLLLSGFDFKDVVHCKGDARTLTRIKNLKLQYSRSLKHVWRKDSVLGYILSNLQTLEVWNCEDLINIGAWSLSFQNLTTLHVSFCKMMKNLVAPSVVENLVQLTTMRVKGCTKMTEIVAHEGDYHQTIVAGKLKCLQLSELQSLTSFCPGSYTFNFPCLEEVVVERCPKLKIFSEGVLSTPQLQRVKQETFDEKGRWTGDLNTTIQQLYTEKGGFNGPRDLNISDTFPKLIETWKRNPQEILELQNLREMEFYKCSSLKYIFTPSMLLSLKQLDRIEVKECNTMEQVIREEEEATIHKLTFPKLSFVKIEACSNLTNFYLGSRPLEFPKSIDITIVDCPKMTAFSSSVSRESGDASENVVGEGDIDDNTANFFSDKVVIPLLMDLKLSSVNIHNLWHYPSSSSLRHLYHLRVEGCHNLKYLFPSFLVKHLVELKILQIWDCNMMEQVIFTDGLGAEDQWRNHTIFSKLDLLSLKDLPKLTSFCFQNYSEFPCLTNLKLKKCPFLKAFISVSVSRDDPRADHHLQASNLVHNSAVLDEKVVFPSLEKLQIQNCDSLEEIIEAQGLIADTSTTQSIVRETTTIKFVFPKLIYLGLNKLPRLKSFCSRMHTTQWASLKHMEVIECPKAHIFAPKCPKSQVEISNQQPLFCVNEDTFPVLEELTLKMNDMMKGICDGQLSLQCFPNLKLLNLHCFPETSTTLPYCFIQSLPKLQKLVINNASISEIVWSEGLSDKGRQTSAFYQLKELRLSKLPQLTLKTFQPSLLSFKKLTTLEVISCHGFINLMACSTGKSLMLLERLSVADCEMIEEIIACEGEEIQGSIIFPKLKYLKLSGLPSLASFSLAHHSLEFPVLQMVMVTKCPKMRNFCQGDLSTSNLQQMHVARDEEDELWWEGDLNTTIKQMFQVMVKIILKDFNTECAKFSGDLRKYVWVLLRQKLSFISVQNKWLSCSIDVWVCNFPPNLKVTFR</sequence>
<dbReference type="Gene3D" id="3.80.10.10">
    <property type="entry name" value="Ribonuclease Inhibitor"/>
    <property type="match status" value="6"/>
</dbReference>
<evidence type="ECO:0000259" key="8">
    <source>
        <dbReference type="Pfam" id="PF23598"/>
    </source>
</evidence>
<feature type="domain" description="Disease resistance protein At4g27190-like leucine-rich repeats" evidence="7">
    <location>
        <begin position="1991"/>
        <end position="2126"/>
    </location>
</feature>
<feature type="domain" description="NB-ARC" evidence="6">
    <location>
        <begin position="231"/>
        <end position="389"/>
    </location>
</feature>
<dbReference type="GO" id="GO:0043531">
    <property type="term" value="F:ADP binding"/>
    <property type="evidence" value="ECO:0007669"/>
    <property type="project" value="InterPro"/>
</dbReference>
<evidence type="ECO:0000313" key="9">
    <source>
        <dbReference type="EMBL" id="TYG52048.1"/>
    </source>
</evidence>
<dbReference type="Gene3D" id="3.40.50.300">
    <property type="entry name" value="P-loop containing nucleotide triphosphate hydrolases"/>
    <property type="match status" value="1"/>
</dbReference>
<feature type="domain" description="Disease resistance protein At4g27190-like leucine-rich repeats" evidence="7">
    <location>
        <begin position="1057"/>
        <end position="1195"/>
    </location>
</feature>
<dbReference type="Pfam" id="PF00931">
    <property type="entry name" value="NB-ARC"/>
    <property type="match status" value="1"/>
</dbReference>
<evidence type="ECO:0000259" key="7">
    <source>
        <dbReference type="Pfam" id="PF23247"/>
    </source>
</evidence>
<dbReference type="GO" id="GO:0005524">
    <property type="term" value="F:ATP binding"/>
    <property type="evidence" value="ECO:0007669"/>
    <property type="project" value="UniProtKB-KW"/>
</dbReference>
<feature type="domain" description="Disease resistance R13L4/SHOC-2-like LRR" evidence="8">
    <location>
        <begin position="615"/>
        <end position="770"/>
    </location>
</feature>
<dbReference type="PANTHER" id="PTHR33463">
    <property type="entry name" value="NB-ARC DOMAIN-CONTAINING PROTEIN-RELATED"/>
    <property type="match status" value="1"/>
</dbReference>
<comment type="similarity">
    <text evidence="1">Belongs to the disease resistance NB-LRR family.</text>
</comment>
<dbReference type="SUPFAM" id="SSF52540">
    <property type="entry name" value="P-loop containing nucleoside triphosphate hydrolases"/>
    <property type="match status" value="1"/>
</dbReference>
<reference evidence="9 10" key="1">
    <citation type="submission" date="2019-06" db="EMBL/GenBank/DDBJ databases">
        <title>WGS assembly of Gossypium darwinii.</title>
        <authorList>
            <person name="Chen Z.J."/>
            <person name="Sreedasyam A."/>
            <person name="Ando A."/>
            <person name="Song Q."/>
            <person name="De L."/>
            <person name="Hulse-Kemp A."/>
            <person name="Ding M."/>
            <person name="Ye W."/>
            <person name="Kirkbride R."/>
            <person name="Jenkins J."/>
            <person name="Plott C."/>
            <person name="Lovell J."/>
            <person name="Lin Y.-M."/>
            <person name="Vaughn R."/>
            <person name="Liu B."/>
            <person name="Li W."/>
            <person name="Simpson S."/>
            <person name="Scheffler B."/>
            <person name="Saski C."/>
            <person name="Grover C."/>
            <person name="Hu G."/>
            <person name="Conover J."/>
            <person name="Carlson J."/>
            <person name="Shu S."/>
            <person name="Boston L."/>
            <person name="Williams M."/>
            <person name="Peterson D."/>
            <person name="Mcgee K."/>
            <person name="Jones D."/>
            <person name="Wendel J."/>
            <person name="Stelly D."/>
            <person name="Grimwood J."/>
            <person name="Schmutz J."/>
        </authorList>
    </citation>
    <scope>NUCLEOTIDE SEQUENCE [LARGE SCALE GENOMIC DNA]</scope>
    <source>
        <strain evidence="9">1808015.09</strain>
    </source>
</reference>
<feature type="domain" description="Disease resistance protein At4g27190-like leucine-rich repeats" evidence="7">
    <location>
        <begin position="1407"/>
        <end position="1508"/>
    </location>
</feature>
<keyword evidence="4" id="KW-0611">Plant defense</keyword>
<evidence type="ECO:0000256" key="1">
    <source>
        <dbReference type="ARBA" id="ARBA00008894"/>
    </source>
</evidence>
<dbReference type="InterPro" id="IPR050905">
    <property type="entry name" value="Plant_NBS-LRR"/>
</dbReference>
<dbReference type="PRINTS" id="PR00364">
    <property type="entry name" value="DISEASERSIST"/>
</dbReference>
<dbReference type="SUPFAM" id="SSF52047">
    <property type="entry name" value="RNI-like"/>
    <property type="match status" value="4"/>
</dbReference>
<dbReference type="InterPro" id="IPR057135">
    <property type="entry name" value="At4g27190-like_LRR"/>
</dbReference>
<evidence type="ECO:0000256" key="2">
    <source>
        <dbReference type="ARBA" id="ARBA00022737"/>
    </source>
</evidence>
<dbReference type="EMBL" id="CM017710">
    <property type="protein sequence ID" value="TYG52048.1"/>
    <property type="molecule type" value="Genomic_DNA"/>
</dbReference>
<feature type="domain" description="Disease resistance protein At4g27190-like leucine-rich repeats" evidence="7">
    <location>
        <begin position="1561"/>
        <end position="1617"/>
    </location>
</feature>
<evidence type="ECO:0000313" key="10">
    <source>
        <dbReference type="Proteomes" id="UP000323506"/>
    </source>
</evidence>